<dbReference type="PANTHER" id="PTHR33490">
    <property type="entry name" value="BLR5614 PROTEIN-RELATED"/>
    <property type="match status" value="1"/>
</dbReference>
<keyword evidence="2" id="KW-0378">Hydrolase</keyword>
<dbReference type="Pfam" id="PF08379">
    <property type="entry name" value="Bact_transglu_N"/>
    <property type="match status" value="1"/>
</dbReference>
<accession>A0A1H3VJF4</accession>
<evidence type="ECO:0000313" key="3">
    <source>
        <dbReference type="Proteomes" id="UP000198703"/>
    </source>
</evidence>
<dbReference type="InterPro" id="IPR002931">
    <property type="entry name" value="Transglutaminase-like"/>
</dbReference>
<dbReference type="GO" id="GO:0008233">
    <property type="term" value="F:peptidase activity"/>
    <property type="evidence" value="ECO:0007669"/>
    <property type="project" value="UniProtKB-KW"/>
</dbReference>
<dbReference type="EMBL" id="FNQM01000001">
    <property type="protein sequence ID" value="SDZ74906.1"/>
    <property type="molecule type" value="Genomic_DNA"/>
</dbReference>
<reference evidence="2 3" key="1">
    <citation type="submission" date="2016-10" db="EMBL/GenBank/DDBJ databases">
        <authorList>
            <person name="de Groot N.N."/>
        </authorList>
    </citation>
    <scope>NUCLEOTIDE SEQUENCE [LARGE SCALE GENOMIC DNA]</scope>
    <source>
        <strain evidence="2 3">DSM 15345</strain>
    </source>
</reference>
<keyword evidence="2" id="KW-0645">Protease</keyword>
<keyword evidence="3" id="KW-1185">Reference proteome</keyword>
<sequence length="294" mass="31445">MIYSVRHKTIYRYADPVTLSSHRLRLSPRTTPRQSVRRFRLEISPASHTLVAERDPFGNAAHLLEIRESHAALSIEARSVVEVQAEEPELGFTPWEAAVAAARAPEGPNALAASGFAFPSHYTGADDALEDFARESFAPGRPVLEAARDLTARIFRDFAYDPAATDAATTAKESCAARAGVCQDFAHVFLAGCRALGVPARYVSGYLLTRPPEGQEKLVGADASHAWVSVWCPVAGWVDFDPTNDCIPGLEHVTCAWGRDYGDVGPVTGVVLGGGGHTLEVAVDVSPVAEPAIG</sequence>
<dbReference type="PANTHER" id="PTHR33490:SF7">
    <property type="entry name" value="BLR2979 PROTEIN"/>
    <property type="match status" value="1"/>
</dbReference>
<feature type="domain" description="Transglutaminase-like" evidence="1">
    <location>
        <begin position="174"/>
        <end position="244"/>
    </location>
</feature>
<organism evidence="2 3">
    <name type="scientific">Rubrimonas cliftonensis</name>
    <dbReference type="NCBI Taxonomy" id="89524"/>
    <lineage>
        <taxon>Bacteria</taxon>
        <taxon>Pseudomonadati</taxon>
        <taxon>Pseudomonadota</taxon>
        <taxon>Alphaproteobacteria</taxon>
        <taxon>Rhodobacterales</taxon>
        <taxon>Paracoccaceae</taxon>
        <taxon>Rubrimonas</taxon>
    </lineage>
</organism>
<protein>
    <submittedName>
        <fullName evidence="2">Transglutaminase-like enzyme, putative cysteine protease</fullName>
    </submittedName>
</protein>
<name>A0A1H3VJF4_9RHOB</name>
<dbReference type="Proteomes" id="UP000198703">
    <property type="component" value="Unassembled WGS sequence"/>
</dbReference>
<dbReference type="Pfam" id="PF01841">
    <property type="entry name" value="Transglut_core"/>
    <property type="match status" value="1"/>
</dbReference>
<dbReference type="OrthoDB" id="9804023at2"/>
<gene>
    <name evidence="2" type="ORF">SAMN05444370_101151</name>
</gene>
<proteinExistence type="predicted"/>
<dbReference type="GO" id="GO:0006508">
    <property type="term" value="P:proteolysis"/>
    <property type="evidence" value="ECO:0007669"/>
    <property type="project" value="UniProtKB-KW"/>
</dbReference>
<dbReference type="STRING" id="89524.SAMN05444370_101151"/>
<dbReference type="SMART" id="SM00460">
    <property type="entry name" value="TGc"/>
    <property type="match status" value="1"/>
</dbReference>
<dbReference type="SUPFAM" id="SSF54001">
    <property type="entry name" value="Cysteine proteinases"/>
    <property type="match status" value="1"/>
</dbReference>
<dbReference type="InterPro" id="IPR013589">
    <property type="entry name" value="Bac_transglu_N"/>
</dbReference>
<dbReference type="Gene3D" id="3.10.620.30">
    <property type="match status" value="1"/>
</dbReference>
<dbReference type="InterPro" id="IPR038765">
    <property type="entry name" value="Papain-like_cys_pep_sf"/>
</dbReference>
<dbReference type="AlphaFoldDB" id="A0A1H3VJF4"/>
<dbReference type="RefSeq" id="WP_093247570.1">
    <property type="nucleotide sequence ID" value="NZ_FNQM01000001.1"/>
</dbReference>
<evidence type="ECO:0000259" key="1">
    <source>
        <dbReference type="SMART" id="SM00460"/>
    </source>
</evidence>
<evidence type="ECO:0000313" key="2">
    <source>
        <dbReference type="EMBL" id="SDZ74906.1"/>
    </source>
</evidence>